<dbReference type="Proteomes" id="UP000223777">
    <property type="component" value="Unassembled WGS sequence"/>
</dbReference>
<organism evidence="2 3">
    <name type="scientific">Bacillus cereus</name>
    <dbReference type="NCBI Taxonomy" id="1396"/>
    <lineage>
        <taxon>Bacteria</taxon>
        <taxon>Bacillati</taxon>
        <taxon>Bacillota</taxon>
        <taxon>Bacilli</taxon>
        <taxon>Bacillales</taxon>
        <taxon>Bacillaceae</taxon>
        <taxon>Bacillus</taxon>
        <taxon>Bacillus cereus group</taxon>
    </lineage>
</organism>
<sequence>MREDKLTVAVKEGKLQKVGTIEEVKGCNVYIRYAIKGGKAETAKFHMDNVTVLPKMFRNDVEANKWKKENGFRKTLAIPAERIAVRYSQGNMKLQDTETVTFRQWNITAVLTCPFRTEQCEKNCYALKAERIYPTVKARRKISVKATTSKWFIEAMIEQIEADMATTDKTIMFRIHESGDFYSVAYFQAWAEIANHFKGNRKIVFMAYTKSVDYVKAVVKDKAGYKALNMTIKFSEWEDTKQEEIETASELGLTKFTAMDKGTIEREGYFACPSSEVFANTEKERHCGECKVCYFAETNVAIEIH</sequence>
<evidence type="ECO:0000313" key="2">
    <source>
        <dbReference type="EMBL" id="PGO29242.1"/>
    </source>
</evidence>
<accession>A0A2B9Q0Q2</accession>
<reference evidence="2 3" key="1">
    <citation type="submission" date="2017-09" db="EMBL/GenBank/DDBJ databases">
        <title>Large-scale bioinformatics analysis of Bacillus genomes uncovers conserved roles of natural products in bacterial physiology.</title>
        <authorList>
            <consortium name="Agbiome Team Llc"/>
            <person name="Bleich R.M."/>
            <person name="Grubbs K.J."/>
            <person name="Santa Maria K.C."/>
            <person name="Allen S.E."/>
            <person name="Farag S."/>
            <person name="Shank E.A."/>
            <person name="Bowers A."/>
        </authorList>
    </citation>
    <scope>NUCLEOTIDE SEQUENCE [LARGE SCALE GENOMIC DNA]</scope>
    <source>
        <strain evidence="2 3">AFS050027</strain>
    </source>
</reference>
<dbReference type="Pfam" id="PF17338">
    <property type="entry name" value="GP88"/>
    <property type="match status" value="1"/>
</dbReference>
<dbReference type="RefSeq" id="WP_098764314.1">
    <property type="nucleotide sequence ID" value="NZ_NUIL01000015.1"/>
</dbReference>
<name>A0A2B9Q0Q2_BACCE</name>
<protein>
    <recommendedName>
        <fullName evidence="1">Gene product 88 domain-containing protein</fullName>
    </recommendedName>
</protein>
<comment type="caution">
    <text evidence="2">The sequence shown here is derived from an EMBL/GenBank/DDBJ whole genome shotgun (WGS) entry which is preliminary data.</text>
</comment>
<feature type="domain" description="Gene product 88" evidence="1">
    <location>
        <begin position="89"/>
        <end position="294"/>
    </location>
</feature>
<proteinExistence type="predicted"/>
<evidence type="ECO:0000313" key="3">
    <source>
        <dbReference type="Proteomes" id="UP000223777"/>
    </source>
</evidence>
<gene>
    <name evidence="2" type="ORF">CN984_12520</name>
</gene>
<evidence type="ECO:0000259" key="1">
    <source>
        <dbReference type="Pfam" id="PF17338"/>
    </source>
</evidence>
<dbReference type="AlphaFoldDB" id="A0A2B9Q0Q2"/>
<dbReference type="InterPro" id="IPR020290">
    <property type="entry name" value="Gp88"/>
</dbReference>
<dbReference type="EMBL" id="NUIL01000015">
    <property type="protein sequence ID" value="PGO29242.1"/>
    <property type="molecule type" value="Genomic_DNA"/>
</dbReference>